<dbReference type="KEGG" id="vdi:Vdis_1238"/>
<dbReference type="HOGENOM" id="CLU_3394576_0_0_2"/>
<keyword evidence="3" id="KW-1185">Reference proteome</keyword>
<sequence length="31" mass="3688">MCMPSPYMTKKKDKENVKAEDRSKQETQVKE</sequence>
<accession>E1QRC7</accession>
<gene>
    <name evidence="2" type="ordered locus">Vdis_1238</name>
</gene>
<evidence type="ECO:0000256" key="1">
    <source>
        <dbReference type="SAM" id="MobiDB-lite"/>
    </source>
</evidence>
<dbReference type="Proteomes" id="UP000006681">
    <property type="component" value="Chromosome"/>
</dbReference>
<reference evidence="3" key="2">
    <citation type="journal article" date="2010" name="Stand. Genomic Sci.">
        <title>Complete genome sequence of Vulcanisaeta distributa type strain (IC-017T).</title>
        <authorList>
            <person name="Mavromatis K."/>
            <person name="Sikorski J."/>
            <person name="Pabst E."/>
            <person name="Teshima H."/>
            <person name="Lapidus A."/>
            <person name="Lucas S."/>
            <person name="Nolan M."/>
            <person name="Glavina Del Rio T."/>
            <person name="Cheng J."/>
            <person name="Bruce D."/>
            <person name="Goodwin L."/>
            <person name="Pitluck S."/>
            <person name="Liolios K."/>
            <person name="Ivanova N."/>
            <person name="Mikhailova N."/>
            <person name="Pati A."/>
            <person name="Chen A."/>
            <person name="Palaniappan K."/>
            <person name="Land M."/>
            <person name="Hauser L."/>
            <person name="Chang Y."/>
            <person name="Jeffries C."/>
            <person name="Rohde M."/>
            <person name="Spring S."/>
            <person name="Goker M."/>
            <person name="Wirth R."/>
            <person name="Woyke T."/>
            <person name="Bristow J."/>
            <person name="Eisen J."/>
            <person name="Markowitz V."/>
            <person name="Hugenholtz P."/>
            <person name="Klenk H."/>
            <person name="Kyrpides N."/>
        </authorList>
    </citation>
    <scope>NUCLEOTIDE SEQUENCE [LARGE SCALE GENOMIC DNA]</scope>
    <source>
        <strain evidence="3">DSM 14429 / JCM 11212 / NBRC 100878 / IC-017</strain>
    </source>
</reference>
<evidence type="ECO:0000313" key="3">
    <source>
        <dbReference type="Proteomes" id="UP000006681"/>
    </source>
</evidence>
<feature type="compositionally biased region" description="Basic and acidic residues" evidence="1">
    <location>
        <begin position="10"/>
        <end position="31"/>
    </location>
</feature>
<name>E1QRC7_VULDI</name>
<organism evidence="2 3">
    <name type="scientific">Vulcanisaeta distributa (strain DSM 14429 / JCM 11212 / NBRC 100878 / IC-017)</name>
    <dbReference type="NCBI Taxonomy" id="572478"/>
    <lineage>
        <taxon>Archaea</taxon>
        <taxon>Thermoproteota</taxon>
        <taxon>Thermoprotei</taxon>
        <taxon>Thermoproteales</taxon>
        <taxon>Thermoproteaceae</taxon>
        <taxon>Vulcanisaeta</taxon>
    </lineage>
</organism>
<evidence type="ECO:0000313" key="2">
    <source>
        <dbReference type="EMBL" id="ADN50624.1"/>
    </source>
</evidence>
<dbReference type="EMBL" id="CP002100">
    <property type="protein sequence ID" value="ADN50624.1"/>
    <property type="molecule type" value="Genomic_DNA"/>
</dbReference>
<proteinExistence type="predicted"/>
<dbReference type="AlphaFoldDB" id="E1QRC7"/>
<dbReference type="STRING" id="572478.Vdis_1238"/>
<reference evidence="2 3" key="1">
    <citation type="journal article" date="2010" name="Stand. Genomic Sci.">
        <title>Complete genome sequence of Vulcanisaeta distributa type strain (IC-017).</title>
        <authorList>
            <person name="Mavromatis K."/>
            <person name="Sikorski J."/>
            <person name="Pabst E."/>
            <person name="Teshima H."/>
            <person name="Lapidus A."/>
            <person name="Lucas S."/>
            <person name="Nolan M."/>
            <person name="Glavina Del Rio T."/>
            <person name="Cheng J.F."/>
            <person name="Bruce D."/>
            <person name="Goodwin L."/>
            <person name="Pitluck S."/>
            <person name="Liolios K."/>
            <person name="Ivanova N."/>
            <person name="Mikhailova N."/>
            <person name="Pati A."/>
            <person name="Chen A."/>
            <person name="Palaniappan K."/>
            <person name="Land M."/>
            <person name="Hauser L."/>
            <person name="Chang Y.J."/>
            <person name="Jeffries C.D."/>
            <person name="Rohde M."/>
            <person name="Spring S."/>
            <person name="Goker M."/>
            <person name="Wirth R."/>
            <person name="Woyke T."/>
            <person name="Bristow J."/>
            <person name="Eisen J.A."/>
            <person name="Markowitz V."/>
            <person name="Hugenholtz P."/>
            <person name="Klenk H.P."/>
            <person name="Kyrpides N.C."/>
        </authorList>
    </citation>
    <scope>NUCLEOTIDE SEQUENCE [LARGE SCALE GENOMIC DNA]</scope>
    <source>
        <strain evidence="3">DSM 14429 / JCM 11212 / NBRC 100878 / IC-017</strain>
    </source>
</reference>
<protein>
    <submittedName>
        <fullName evidence="2">Uncharacterized protein</fullName>
    </submittedName>
</protein>
<feature type="region of interest" description="Disordered" evidence="1">
    <location>
        <begin position="1"/>
        <end position="31"/>
    </location>
</feature>